<dbReference type="InterPro" id="IPR010065">
    <property type="entry name" value="AA_ABC_transptr_permease_3TM"/>
</dbReference>
<proteinExistence type="inferred from homology"/>
<evidence type="ECO:0000256" key="2">
    <source>
        <dbReference type="ARBA" id="ARBA00010072"/>
    </source>
</evidence>
<feature type="domain" description="ABC transmembrane type-1" evidence="9">
    <location>
        <begin position="25"/>
        <end position="208"/>
    </location>
</feature>
<keyword evidence="11" id="KW-1185">Reference proteome</keyword>
<evidence type="ECO:0000256" key="4">
    <source>
        <dbReference type="ARBA" id="ARBA00022475"/>
    </source>
</evidence>
<dbReference type="RefSeq" id="WP_164696038.1">
    <property type="nucleotide sequence ID" value="NZ_JAAIKB010000008.1"/>
</dbReference>
<feature type="transmembrane region" description="Helical" evidence="8">
    <location>
        <begin position="24"/>
        <end position="49"/>
    </location>
</feature>
<evidence type="ECO:0000256" key="7">
    <source>
        <dbReference type="ARBA" id="ARBA00023136"/>
    </source>
</evidence>
<sequence>MWAQITEEAPRFFGYWNLMFLGEALVNTLLLSWLGATIGFAFGFLFAICRHPRLFGVLPLRILATTYVELFRRIPFLVKLMCVFFAFQLSGAQVSLFTMALVTVVLSAAAFAAEIARAGLESIPAPQWDAAEAMNFGRWRVLWTIVLPQSWRVVLPPLFGYTVGFIKSTSIASQIGVMELTYAAKILNTRGFSALLCFGTILLLYFLICWPTKHVGERLERRLATRPVRQGMP</sequence>
<evidence type="ECO:0000256" key="1">
    <source>
        <dbReference type="ARBA" id="ARBA00004429"/>
    </source>
</evidence>
<dbReference type="AlphaFoldDB" id="A0A6M1LPR8"/>
<evidence type="ECO:0000256" key="6">
    <source>
        <dbReference type="ARBA" id="ARBA00022989"/>
    </source>
</evidence>
<keyword evidence="3 8" id="KW-0813">Transport</keyword>
<name>A0A6M1LPR8_9PROT</name>
<gene>
    <name evidence="10" type="ORF">G3576_19090</name>
</gene>
<dbReference type="PANTHER" id="PTHR30614">
    <property type="entry name" value="MEMBRANE COMPONENT OF AMINO ACID ABC TRANSPORTER"/>
    <property type="match status" value="1"/>
</dbReference>
<protein>
    <submittedName>
        <fullName evidence="10">Amino acid ABC transporter permease</fullName>
    </submittedName>
</protein>
<dbReference type="NCBIfam" id="TIGR01726">
    <property type="entry name" value="HEQRo_perm_3TM"/>
    <property type="match status" value="1"/>
</dbReference>
<dbReference type="Gene3D" id="1.10.3720.10">
    <property type="entry name" value="MetI-like"/>
    <property type="match status" value="1"/>
</dbReference>
<evidence type="ECO:0000256" key="8">
    <source>
        <dbReference type="RuleBase" id="RU363032"/>
    </source>
</evidence>
<accession>A0A6M1LPR8</accession>
<dbReference type="CDD" id="cd06261">
    <property type="entry name" value="TM_PBP2"/>
    <property type="match status" value="1"/>
</dbReference>
<evidence type="ECO:0000313" key="10">
    <source>
        <dbReference type="EMBL" id="NGM22133.1"/>
    </source>
</evidence>
<keyword evidence="7 8" id="KW-0472">Membrane</keyword>
<evidence type="ECO:0000313" key="11">
    <source>
        <dbReference type="Proteomes" id="UP000475385"/>
    </source>
</evidence>
<dbReference type="Proteomes" id="UP000475385">
    <property type="component" value="Unassembled WGS sequence"/>
</dbReference>
<comment type="subcellular location">
    <subcellularLocation>
        <location evidence="1">Cell inner membrane</location>
        <topology evidence="1">Multi-pass membrane protein</topology>
    </subcellularLocation>
    <subcellularLocation>
        <location evidence="8">Cell membrane</location>
        <topology evidence="8">Multi-pass membrane protein</topology>
    </subcellularLocation>
</comment>
<dbReference type="InterPro" id="IPR035906">
    <property type="entry name" value="MetI-like_sf"/>
</dbReference>
<dbReference type="PANTHER" id="PTHR30614:SF34">
    <property type="entry name" value="BLR6398 PROTEIN"/>
    <property type="match status" value="1"/>
</dbReference>
<dbReference type="InterPro" id="IPR000515">
    <property type="entry name" value="MetI-like"/>
</dbReference>
<keyword evidence="4" id="KW-1003">Cell membrane</keyword>
<feature type="transmembrane region" description="Helical" evidence="8">
    <location>
        <begin position="96"/>
        <end position="120"/>
    </location>
</feature>
<keyword evidence="6 8" id="KW-1133">Transmembrane helix</keyword>
<dbReference type="PROSITE" id="PS50928">
    <property type="entry name" value="ABC_TM1"/>
    <property type="match status" value="1"/>
</dbReference>
<dbReference type="GO" id="GO:0022857">
    <property type="term" value="F:transmembrane transporter activity"/>
    <property type="evidence" value="ECO:0007669"/>
    <property type="project" value="InterPro"/>
</dbReference>
<dbReference type="GO" id="GO:0043190">
    <property type="term" value="C:ATP-binding cassette (ABC) transporter complex"/>
    <property type="evidence" value="ECO:0007669"/>
    <property type="project" value="InterPro"/>
</dbReference>
<dbReference type="Pfam" id="PF00528">
    <property type="entry name" value="BPD_transp_1"/>
    <property type="match status" value="1"/>
</dbReference>
<evidence type="ECO:0000256" key="3">
    <source>
        <dbReference type="ARBA" id="ARBA00022448"/>
    </source>
</evidence>
<dbReference type="GO" id="GO:0006865">
    <property type="term" value="P:amino acid transport"/>
    <property type="evidence" value="ECO:0007669"/>
    <property type="project" value="TreeGrafter"/>
</dbReference>
<keyword evidence="5 8" id="KW-0812">Transmembrane</keyword>
<evidence type="ECO:0000259" key="9">
    <source>
        <dbReference type="PROSITE" id="PS50928"/>
    </source>
</evidence>
<reference evidence="10 11" key="2">
    <citation type="submission" date="2020-03" db="EMBL/GenBank/DDBJ databases">
        <title>Roseomonas stagni sp. nov., isolated from pond water in Japan.</title>
        <authorList>
            <person name="Furuhata K."/>
            <person name="Miyamoto H."/>
            <person name="Goto K."/>
        </authorList>
    </citation>
    <scope>NUCLEOTIDE SEQUENCE [LARGE SCALE GENOMIC DNA]</scope>
    <source>
        <strain evidence="10 11">PeD5</strain>
    </source>
</reference>
<evidence type="ECO:0000256" key="5">
    <source>
        <dbReference type="ARBA" id="ARBA00022692"/>
    </source>
</evidence>
<dbReference type="EMBL" id="JAAIKB010000008">
    <property type="protein sequence ID" value="NGM22133.1"/>
    <property type="molecule type" value="Genomic_DNA"/>
</dbReference>
<dbReference type="SUPFAM" id="SSF161098">
    <property type="entry name" value="MetI-like"/>
    <property type="match status" value="1"/>
</dbReference>
<feature type="transmembrane region" description="Helical" evidence="8">
    <location>
        <begin position="192"/>
        <end position="212"/>
    </location>
</feature>
<reference evidence="10 11" key="1">
    <citation type="submission" date="2020-02" db="EMBL/GenBank/DDBJ databases">
        <authorList>
            <person name="Kim H.M."/>
            <person name="Jeon C.O."/>
        </authorList>
    </citation>
    <scope>NUCLEOTIDE SEQUENCE [LARGE SCALE GENOMIC DNA]</scope>
    <source>
        <strain evidence="10 11">PeD5</strain>
    </source>
</reference>
<comment type="similarity">
    <text evidence="2">Belongs to the binding-protein-dependent transport system permease family. HisMQ subfamily.</text>
</comment>
<organism evidence="10 11">
    <name type="scientific">Falsiroseomonas algicola</name>
    <dbReference type="NCBI Taxonomy" id="2716930"/>
    <lineage>
        <taxon>Bacteria</taxon>
        <taxon>Pseudomonadati</taxon>
        <taxon>Pseudomonadota</taxon>
        <taxon>Alphaproteobacteria</taxon>
        <taxon>Acetobacterales</taxon>
        <taxon>Roseomonadaceae</taxon>
        <taxon>Falsiroseomonas</taxon>
    </lineage>
</organism>
<comment type="caution">
    <text evidence="10">The sequence shown here is derived from an EMBL/GenBank/DDBJ whole genome shotgun (WGS) entry which is preliminary data.</text>
</comment>
<dbReference type="InterPro" id="IPR043429">
    <property type="entry name" value="ArtM/GltK/GlnP/TcyL/YhdX-like"/>
</dbReference>